<feature type="region of interest" description="Disordered" evidence="1">
    <location>
        <begin position="1"/>
        <end position="109"/>
    </location>
</feature>
<dbReference type="OrthoDB" id="415134at2759"/>
<reference evidence="2 3" key="1">
    <citation type="submission" date="2014-11" db="EMBL/GenBank/DDBJ databases">
        <authorList>
            <person name="Zhu J."/>
            <person name="Qi W."/>
            <person name="Song R."/>
        </authorList>
    </citation>
    <scope>NUCLEOTIDE SEQUENCE [LARGE SCALE GENOMIC DNA]</scope>
</reference>
<feature type="compositionally biased region" description="Gly residues" evidence="1">
    <location>
        <begin position="171"/>
        <end position="182"/>
    </location>
</feature>
<feature type="compositionally biased region" description="Low complexity" evidence="1">
    <location>
        <begin position="870"/>
        <end position="879"/>
    </location>
</feature>
<dbReference type="EMBL" id="CDMY01000973">
    <property type="protein sequence ID" value="CEM38193.1"/>
    <property type="molecule type" value="Genomic_DNA"/>
</dbReference>
<dbReference type="PANTHER" id="PTHR45691">
    <property type="entry name" value="PROTEIN DIAPHANOUS"/>
    <property type="match status" value="1"/>
</dbReference>
<feature type="compositionally biased region" description="Basic and acidic residues" evidence="1">
    <location>
        <begin position="51"/>
        <end position="60"/>
    </location>
</feature>
<dbReference type="Gene3D" id="1.10.1410.20">
    <property type="entry name" value="2'-5'-oligoadenylate synthetase 1, domain 2"/>
    <property type="match status" value="1"/>
</dbReference>
<feature type="compositionally biased region" description="Basic residues" evidence="1">
    <location>
        <begin position="128"/>
        <end position="142"/>
    </location>
</feature>
<feature type="compositionally biased region" description="Pro residues" evidence="1">
    <location>
        <begin position="62"/>
        <end position="71"/>
    </location>
</feature>
<feature type="compositionally biased region" description="Polar residues" evidence="1">
    <location>
        <begin position="501"/>
        <end position="514"/>
    </location>
</feature>
<proteinExistence type="predicted"/>
<organism evidence="2 3">
    <name type="scientific">Vitrella brassicaformis (strain CCMP3155)</name>
    <dbReference type="NCBI Taxonomy" id="1169540"/>
    <lineage>
        <taxon>Eukaryota</taxon>
        <taxon>Sar</taxon>
        <taxon>Alveolata</taxon>
        <taxon>Colpodellida</taxon>
        <taxon>Vitrellaceae</taxon>
        <taxon>Vitrella</taxon>
    </lineage>
</organism>
<feature type="region of interest" description="Disordered" evidence="1">
    <location>
        <begin position="1143"/>
        <end position="1182"/>
    </location>
</feature>
<feature type="region of interest" description="Disordered" evidence="1">
    <location>
        <begin position="1006"/>
        <end position="1045"/>
    </location>
</feature>
<dbReference type="GO" id="GO:0030041">
    <property type="term" value="P:actin filament polymerization"/>
    <property type="evidence" value="ECO:0007669"/>
    <property type="project" value="TreeGrafter"/>
</dbReference>
<feature type="compositionally biased region" description="Pro residues" evidence="1">
    <location>
        <begin position="565"/>
        <end position="577"/>
    </location>
</feature>
<dbReference type="GO" id="GO:0005884">
    <property type="term" value="C:actin filament"/>
    <property type="evidence" value="ECO:0007669"/>
    <property type="project" value="TreeGrafter"/>
</dbReference>
<feature type="region of interest" description="Disordered" evidence="1">
    <location>
        <begin position="860"/>
        <end position="882"/>
    </location>
</feature>
<accession>A0A0G4H3A2</accession>
<feature type="compositionally biased region" description="Low complexity" evidence="1">
    <location>
        <begin position="1296"/>
        <end position="1318"/>
    </location>
</feature>
<feature type="compositionally biased region" description="Polar residues" evidence="1">
    <location>
        <begin position="1020"/>
        <end position="1040"/>
    </location>
</feature>
<sequence>MPNACQSGRELAVKDASSSLAAEMKADGRPSASSSSSLSGVGSVVEQLAELLREKSHHNSSDPPPPPPPPSLVVANTSTPAHNHTHPYPSAFNVYAPPPPPPDDDHHGIITMGNRIVRRTGSKVYVPKGHRQHHQHHHHHQLHPSPSPPPPPTRTNTQYYQPMTTQRTGSSGLGGGGGGGGCSASSSTSSKEAPPYSTAMKMRYAEVSRALQMLLKEVGKAISVASLEQMFIQRFDVTVDQLVRIPLLEYLQRKASIFMLEMEADPPMVALHPSIMQGPPLADLNAPKDEAFVVEEFVKLIDDSVTHGSFICYISSLCGKFIQRNSLSVTSIIGVRPLDLLKRHPETFLLVGGGNVTLRKYECEREVQEVISAVRGASKAQRVAKAVDEAQYPPFSTRREHRPDRLTVQHVVDEFRRLILQDCAEGVQVVYISSLCGRFLQRYGVPVTKIIQCRPADFLRQYDHIFVMTGGGNVGLREVLGHDISSVPPPPPRTGIIDTPAATSKQHASTTQGVYSHGDDYSYIDEGYGGSGEASEEREIAALERIHQWCTEQAEKEEHFHTGVSPPPPPPPPPPPSTDSDGLGVQSFTPDVMRLQQPEQPQTAQQTEGGCSDGDVLTDASLTELHDRLVNDKYTHIAARAVRVVCEVLKRQTALPVADILLGGSVACGVTSLEATDVSLVLCVDTLSRHNPGAWLSPSLDTIRSVLELGLPAHPPHHLIPREFDTHYSKGAVTFVLHPMPLALGRGDVAVGELQAIAGGRGMTFSVSVVPMFHGLEDVWSCLDATPPSLRFCIEHALTRETTELILKQTPKVKAAMRLMEFWRLHQAWSSPRTTPSPYTTALLTLHAAHLHLLDTQPHESPLAQQHTTNSNGSSNSNSVAHLAPPGCGPWEMVKRTFGVMEGFETVRVVWADVGLAAYTYPSIWPALMGHERILMDPVNPYKNLADPSVFDCTELVAFAQPSRWMDFFRRHVTLTLQKKRGGAAAPTLPVSSLTGLSLIRTHTATTVTTQQQQQHDDYSPSSFVIPKQQSDPTPHNSDCTTTTHASSAATAAASGQRQVSFFANFMGEDTMTGSSEVTPMSGLQGACCSSGFYFPDASPVANRGSGTTTDVFSTTLPFPKDTYPSADSTHAPTPAIDLNTAEIDQWTPPSPRPLLPSLGGRSVPLDETAGGSGKAPGSTSSSVTFPIFAERMSPFDVSSLSPLERRDAGAADNSAPFSLPAAAASAAARDGSHMLAGCGWGGSGLFGIPLGAGGGGDGEDGEADIKNDETFCPPPSFNLKLTLGEEDDIDETNEANETTAAPTTAAAAAAAAPTATNGEKDKRKGRGHGKGKGVSWAMLVRMGALDPKHHK</sequence>
<protein>
    <submittedName>
        <fullName evidence="2">Uncharacterized protein</fullName>
    </submittedName>
</protein>
<evidence type="ECO:0000313" key="3">
    <source>
        <dbReference type="Proteomes" id="UP000041254"/>
    </source>
</evidence>
<feature type="region of interest" description="Disordered" evidence="1">
    <location>
        <begin position="497"/>
        <end position="520"/>
    </location>
</feature>
<evidence type="ECO:0000256" key="1">
    <source>
        <dbReference type="SAM" id="MobiDB-lite"/>
    </source>
</evidence>
<feature type="region of interest" description="Disordered" evidence="1">
    <location>
        <begin position="556"/>
        <end position="586"/>
    </location>
</feature>
<evidence type="ECO:0000313" key="2">
    <source>
        <dbReference type="EMBL" id="CEM38193.1"/>
    </source>
</evidence>
<feature type="compositionally biased region" description="Low complexity" evidence="1">
    <location>
        <begin position="31"/>
        <end position="45"/>
    </location>
</feature>
<dbReference type="PANTHER" id="PTHR45691:SF1">
    <property type="entry name" value="FH2 DOMAIN-CONTAINING PROTEIN 1-RELATED"/>
    <property type="match status" value="1"/>
</dbReference>
<feature type="region of interest" description="Disordered" evidence="1">
    <location>
        <begin position="127"/>
        <end position="196"/>
    </location>
</feature>
<gene>
    <name evidence="2" type="ORF">Vbra_19544</name>
</gene>
<feature type="region of interest" description="Disordered" evidence="1">
    <location>
        <begin position="1295"/>
        <end position="1337"/>
    </location>
</feature>
<keyword evidence="3" id="KW-1185">Reference proteome</keyword>
<name>A0A0G4H3A2_VITBC</name>
<dbReference type="VEuPathDB" id="CryptoDB:Vbra_19544"/>
<dbReference type="InParanoid" id="A0A0G4H3A2"/>
<dbReference type="Proteomes" id="UP000041254">
    <property type="component" value="Unassembled WGS sequence"/>
</dbReference>
<dbReference type="InterPro" id="IPR051412">
    <property type="entry name" value="Formin_Homology_Diaphanous_sf"/>
</dbReference>
<feature type="compositionally biased region" description="Polar residues" evidence="1">
    <location>
        <begin position="154"/>
        <end position="168"/>
    </location>
</feature>